<proteinExistence type="predicted"/>
<sequence length="87" mass="9842">MNALSPLLSRDDLFESEFEEEEVAEETEPVVAVTRDPKTGYVSVVLNERARQALTAVMKCIDDDCLSENYDYSWDAEQVLARLRAAL</sequence>
<dbReference type="RefSeq" id="WP_214155110.1">
    <property type="nucleotide sequence ID" value="NZ_JAHBAY010000003.1"/>
</dbReference>
<dbReference type="EMBL" id="JAHBAY010000003">
    <property type="protein sequence ID" value="MBT0768804.1"/>
    <property type="molecule type" value="Genomic_DNA"/>
</dbReference>
<keyword evidence="2" id="KW-1185">Reference proteome</keyword>
<comment type="caution">
    <text evidence="1">The sequence shown here is derived from an EMBL/GenBank/DDBJ whole genome shotgun (WGS) entry which is preliminary data.</text>
</comment>
<accession>A0ABS5TGS6</accession>
<evidence type="ECO:0000313" key="1">
    <source>
        <dbReference type="EMBL" id="MBT0768804.1"/>
    </source>
</evidence>
<reference evidence="1 2" key="1">
    <citation type="submission" date="2021-05" db="EMBL/GenBank/DDBJ databases">
        <title>Kineosporia and Streptomyces sp. nov. two new marine actinobacteria isolated from Coral.</title>
        <authorList>
            <person name="Buangrab K."/>
            <person name="Sutthacheep M."/>
            <person name="Yeemin T."/>
            <person name="Harunari E."/>
            <person name="Igarashi Y."/>
            <person name="Kanchanasin P."/>
            <person name="Tanasupawat S."/>
            <person name="Phongsopitanun W."/>
        </authorList>
    </citation>
    <scope>NUCLEOTIDE SEQUENCE [LARGE SCALE GENOMIC DNA]</scope>
    <source>
        <strain evidence="1 2">J2-2</strain>
    </source>
</reference>
<dbReference type="Proteomes" id="UP001197247">
    <property type="component" value="Unassembled WGS sequence"/>
</dbReference>
<organism evidence="1 2">
    <name type="scientific">Kineosporia corallincola</name>
    <dbReference type="NCBI Taxonomy" id="2835133"/>
    <lineage>
        <taxon>Bacteria</taxon>
        <taxon>Bacillati</taxon>
        <taxon>Actinomycetota</taxon>
        <taxon>Actinomycetes</taxon>
        <taxon>Kineosporiales</taxon>
        <taxon>Kineosporiaceae</taxon>
        <taxon>Kineosporia</taxon>
    </lineage>
</organism>
<gene>
    <name evidence="1" type="ORF">KIH74_07695</name>
</gene>
<evidence type="ECO:0000313" key="2">
    <source>
        <dbReference type="Proteomes" id="UP001197247"/>
    </source>
</evidence>
<name>A0ABS5TGS6_9ACTN</name>
<protein>
    <submittedName>
        <fullName evidence="1">Uncharacterized protein</fullName>
    </submittedName>
</protein>